<dbReference type="Proteomes" id="UP001469553">
    <property type="component" value="Unassembled WGS sequence"/>
</dbReference>
<gene>
    <name evidence="2" type="ORF">AMECASPLE_019643</name>
</gene>
<evidence type="ECO:0000256" key="1">
    <source>
        <dbReference type="SAM" id="MobiDB-lite"/>
    </source>
</evidence>
<keyword evidence="3" id="KW-1185">Reference proteome</keyword>
<organism evidence="2 3">
    <name type="scientific">Ameca splendens</name>
    <dbReference type="NCBI Taxonomy" id="208324"/>
    <lineage>
        <taxon>Eukaryota</taxon>
        <taxon>Metazoa</taxon>
        <taxon>Chordata</taxon>
        <taxon>Craniata</taxon>
        <taxon>Vertebrata</taxon>
        <taxon>Euteleostomi</taxon>
        <taxon>Actinopterygii</taxon>
        <taxon>Neopterygii</taxon>
        <taxon>Teleostei</taxon>
        <taxon>Neoteleostei</taxon>
        <taxon>Acanthomorphata</taxon>
        <taxon>Ovalentaria</taxon>
        <taxon>Atherinomorphae</taxon>
        <taxon>Cyprinodontiformes</taxon>
        <taxon>Goodeidae</taxon>
        <taxon>Ameca</taxon>
    </lineage>
</organism>
<evidence type="ECO:0000313" key="2">
    <source>
        <dbReference type="EMBL" id="MEQ2288120.1"/>
    </source>
</evidence>
<proteinExistence type="predicted"/>
<reference evidence="2 3" key="1">
    <citation type="submission" date="2021-06" db="EMBL/GenBank/DDBJ databases">
        <authorList>
            <person name="Palmer J.M."/>
        </authorList>
    </citation>
    <scope>NUCLEOTIDE SEQUENCE [LARGE SCALE GENOMIC DNA]</scope>
    <source>
        <strain evidence="2 3">AS_MEX2019</strain>
        <tissue evidence="2">Muscle</tissue>
    </source>
</reference>
<sequence length="103" mass="11795">KEIGSILQMASRRRFSDQEALEMLQKLDESYSRCERDSDDLWSVVSDNESESEPPPATKRRIVPSAGGGDVLFQGSKRLAYQQCHNHRRFRDRETSQAPSPQL</sequence>
<dbReference type="EMBL" id="JAHRIP010020407">
    <property type="protein sequence ID" value="MEQ2288120.1"/>
    <property type="molecule type" value="Genomic_DNA"/>
</dbReference>
<protein>
    <submittedName>
        <fullName evidence="2">Uncharacterized protein</fullName>
    </submittedName>
</protein>
<accession>A0ABV0Y359</accession>
<comment type="caution">
    <text evidence="2">The sequence shown here is derived from an EMBL/GenBank/DDBJ whole genome shotgun (WGS) entry which is preliminary data.</text>
</comment>
<feature type="non-terminal residue" evidence="2">
    <location>
        <position position="1"/>
    </location>
</feature>
<feature type="region of interest" description="Disordered" evidence="1">
    <location>
        <begin position="44"/>
        <end position="70"/>
    </location>
</feature>
<name>A0ABV0Y359_9TELE</name>
<evidence type="ECO:0000313" key="3">
    <source>
        <dbReference type="Proteomes" id="UP001469553"/>
    </source>
</evidence>